<dbReference type="GO" id="GO:0030288">
    <property type="term" value="C:outer membrane-bounded periplasmic space"/>
    <property type="evidence" value="ECO:0007669"/>
    <property type="project" value="TreeGrafter"/>
</dbReference>
<dbReference type="PANTHER" id="PTHR38102:SF1">
    <property type="entry name" value="PERIPLASMIC CHAPERONE SPY"/>
    <property type="match status" value="1"/>
</dbReference>
<dbReference type="EMBL" id="CP021425">
    <property type="protein sequence ID" value="ARU58546.1"/>
    <property type="molecule type" value="Genomic_DNA"/>
</dbReference>
<dbReference type="GO" id="GO:0051082">
    <property type="term" value="F:unfolded protein binding"/>
    <property type="evidence" value="ECO:0007669"/>
    <property type="project" value="TreeGrafter"/>
</dbReference>
<evidence type="ECO:0000256" key="1">
    <source>
        <dbReference type="ARBA" id="ARBA00004418"/>
    </source>
</evidence>
<evidence type="ECO:0000256" key="4">
    <source>
        <dbReference type="ARBA" id="ARBA00022764"/>
    </source>
</evidence>
<dbReference type="InterPro" id="IPR052211">
    <property type="entry name" value="Cpx_auxiliary_protein"/>
</dbReference>
<dbReference type="KEGG" id="ome:OLMES_4550"/>
<dbReference type="PIRSF" id="PIRSF034445">
    <property type="entry name" value="CpxP_Spy"/>
    <property type="match status" value="1"/>
</dbReference>
<evidence type="ECO:0000313" key="7">
    <source>
        <dbReference type="Proteomes" id="UP000196027"/>
    </source>
</evidence>
<accession>A0A1Y0IFG5</accession>
<feature type="signal peptide" evidence="5">
    <location>
        <begin position="1"/>
        <end position="24"/>
    </location>
</feature>
<reference evidence="6 7" key="1">
    <citation type="submission" date="2017-05" db="EMBL/GenBank/DDBJ databases">
        <title>Genomic insights into alkan degradation activity of Oleiphilus messinensis.</title>
        <authorList>
            <person name="Kozyavkin S.A."/>
            <person name="Slesarev A.I."/>
            <person name="Golyshin P.N."/>
            <person name="Korzhenkov A."/>
            <person name="Golyshina O.N."/>
            <person name="Toshchakov S.V."/>
        </authorList>
    </citation>
    <scope>NUCLEOTIDE SEQUENCE [LARGE SCALE GENOMIC DNA]</scope>
    <source>
        <strain evidence="6 7">ME102</strain>
    </source>
</reference>
<comment type="similarity">
    <text evidence="2">Belongs to the CpxP/Spy family.</text>
</comment>
<dbReference type="RefSeq" id="WP_087463310.1">
    <property type="nucleotide sequence ID" value="NZ_CP021425.1"/>
</dbReference>
<dbReference type="Proteomes" id="UP000196027">
    <property type="component" value="Chromosome"/>
</dbReference>
<dbReference type="InterPro" id="IPR012899">
    <property type="entry name" value="LTXXQ"/>
</dbReference>
<name>A0A1Y0IFG5_9GAMM</name>
<dbReference type="PANTHER" id="PTHR38102">
    <property type="entry name" value="PERIPLASMIC CHAPERONE SPY"/>
    <property type="match status" value="1"/>
</dbReference>
<evidence type="ECO:0008006" key="8">
    <source>
        <dbReference type="Google" id="ProtNLM"/>
    </source>
</evidence>
<sequence length="157" mass="17782">MFKSRRSHRIKTAFIACSLATAIAAGSAYGEGWGKRGHHDRAYGGLHKISKMVKHLDLTDTQETQVEAIITNAKAQLGEPGEHRQMVRTFMFETKPDAADYQEKLTEVADQMAEKVRAQILVIGQVRKDVYALLTDEQRAELEEKINSRMARHRDDD</sequence>
<evidence type="ECO:0000256" key="5">
    <source>
        <dbReference type="SAM" id="SignalP"/>
    </source>
</evidence>
<evidence type="ECO:0000256" key="3">
    <source>
        <dbReference type="ARBA" id="ARBA00022729"/>
    </source>
</evidence>
<dbReference type="AlphaFoldDB" id="A0A1Y0IFG5"/>
<organism evidence="6 7">
    <name type="scientific">Oleiphilus messinensis</name>
    <dbReference type="NCBI Taxonomy" id="141451"/>
    <lineage>
        <taxon>Bacteria</taxon>
        <taxon>Pseudomonadati</taxon>
        <taxon>Pseudomonadota</taxon>
        <taxon>Gammaproteobacteria</taxon>
        <taxon>Oceanospirillales</taxon>
        <taxon>Oleiphilaceae</taxon>
        <taxon>Oleiphilus</taxon>
    </lineage>
</organism>
<dbReference type="OrthoDB" id="6227479at2"/>
<gene>
    <name evidence="6" type="ORF">OLMES_4550</name>
</gene>
<feature type="chain" id="PRO_5012824236" description="Periplasmic heavy metal sensor" evidence="5">
    <location>
        <begin position="25"/>
        <end position="157"/>
    </location>
</feature>
<keyword evidence="4" id="KW-0574">Periplasm</keyword>
<proteinExistence type="inferred from homology"/>
<dbReference type="Gene3D" id="1.20.120.1490">
    <property type="match status" value="1"/>
</dbReference>
<protein>
    <recommendedName>
        <fullName evidence="8">Periplasmic heavy metal sensor</fullName>
    </recommendedName>
</protein>
<evidence type="ECO:0000313" key="6">
    <source>
        <dbReference type="EMBL" id="ARU58546.1"/>
    </source>
</evidence>
<keyword evidence="3 5" id="KW-0732">Signal</keyword>
<evidence type="ECO:0000256" key="2">
    <source>
        <dbReference type="ARBA" id="ARBA00008441"/>
    </source>
</evidence>
<dbReference type="Pfam" id="PF07813">
    <property type="entry name" value="LTXXQ"/>
    <property type="match status" value="1"/>
</dbReference>
<keyword evidence="7" id="KW-1185">Reference proteome</keyword>
<comment type="subcellular location">
    <subcellularLocation>
        <location evidence="1">Periplasm</location>
    </subcellularLocation>
</comment>